<feature type="compositionally biased region" description="Polar residues" evidence="1">
    <location>
        <begin position="12"/>
        <end position="22"/>
    </location>
</feature>
<feature type="domain" description="Winged helix-turn-helix" evidence="2">
    <location>
        <begin position="30"/>
        <end position="89"/>
    </location>
</feature>
<name>A0A0F9V1P5_9ZZZZ</name>
<evidence type="ECO:0000259" key="2">
    <source>
        <dbReference type="Pfam" id="PF14090"/>
    </source>
</evidence>
<proteinExistence type="predicted"/>
<accession>A0A0F9V1P5</accession>
<dbReference type="Pfam" id="PF14090">
    <property type="entry name" value="HTH_39"/>
    <property type="match status" value="1"/>
</dbReference>
<evidence type="ECO:0000313" key="3">
    <source>
        <dbReference type="EMBL" id="KKN97904.1"/>
    </source>
</evidence>
<feature type="region of interest" description="Disordered" evidence="1">
    <location>
        <begin position="1"/>
        <end position="22"/>
    </location>
</feature>
<comment type="caution">
    <text evidence="3">The sequence shown here is derived from an EMBL/GenBank/DDBJ whole genome shotgun (WGS) entry which is preliminary data.</text>
</comment>
<dbReference type="EMBL" id="LAZR01000054">
    <property type="protein sequence ID" value="KKN97904.1"/>
    <property type="molecule type" value="Genomic_DNA"/>
</dbReference>
<evidence type="ECO:0000256" key="1">
    <source>
        <dbReference type="SAM" id="MobiDB-lite"/>
    </source>
</evidence>
<protein>
    <recommendedName>
        <fullName evidence="2">Winged helix-turn-helix domain-containing protein</fullName>
    </recommendedName>
</protein>
<dbReference type="AlphaFoldDB" id="A0A0F9V1P5"/>
<sequence length="93" mass="10647">MTNMKKAGPKTSPKTHNFNSTIASAQRARLLKRLEPVDTFSARNEMNLMMPAALIEELRNAGHNIKTQRIIKTDQRRHTHRGVARYYLSQSEA</sequence>
<dbReference type="InterPro" id="IPR055245">
    <property type="entry name" value="HTH_proteobacteria"/>
</dbReference>
<gene>
    <name evidence="3" type="ORF">LCGC14_0151000</name>
</gene>
<reference evidence="3" key="1">
    <citation type="journal article" date="2015" name="Nature">
        <title>Complex archaea that bridge the gap between prokaryotes and eukaryotes.</title>
        <authorList>
            <person name="Spang A."/>
            <person name="Saw J.H."/>
            <person name="Jorgensen S.L."/>
            <person name="Zaremba-Niedzwiedzka K."/>
            <person name="Martijn J."/>
            <person name="Lind A.E."/>
            <person name="van Eijk R."/>
            <person name="Schleper C."/>
            <person name="Guy L."/>
            <person name="Ettema T.J."/>
        </authorList>
    </citation>
    <scope>NUCLEOTIDE SEQUENCE</scope>
</reference>
<organism evidence="3">
    <name type="scientific">marine sediment metagenome</name>
    <dbReference type="NCBI Taxonomy" id="412755"/>
    <lineage>
        <taxon>unclassified sequences</taxon>
        <taxon>metagenomes</taxon>
        <taxon>ecological metagenomes</taxon>
    </lineage>
</organism>